<keyword evidence="1" id="KW-0472">Membrane</keyword>
<dbReference type="Proteomes" id="UP001516464">
    <property type="component" value="Unassembled WGS sequence"/>
</dbReference>
<evidence type="ECO:0000313" key="2">
    <source>
        <dbReference type="EMBL" id="KAF7682777.1"/>
    </source>
</evidence>
<gene>
    <name evidence="2" type="ORF">TCON_2009</name>
</gene>
<sequence length="132" mass="16050">MKEEYNKCQLCKANALVFPDFYKNNIRIFCDECRYYQTQIDEYRPRIYHRIIIRVFSELGITVTFGFEKFIAINLLLAIIYSCIAYSIKSTLFYYKEIINFIDENNIIRYMINLLNWLDWLVNVWAHEEISL</sequence>
<keyword evidence="1" id="KW-0812">Transmembrane</keyword>
<evidence type="ECO:0000256" key="1">
    <source>
        <dbReference type="SAM" id="Phobius"/>
    </source>
</evidence>
<proteinExistence type="predicted"/>
<reference evidence="2 3" key="1">
    <citation type="submission" date="2019-01" db="EMBL/GenBank/DDBJ databases">
        <title>Genomes sequencing and comparative genomics of infectious freshwater microsporidia, Cucumispora dikerogammari and Thelohania contejeani.</title>
        <authorList>
            <person name="Cormier A."/>
            <person name="Giraud I."/>
            <person name="Wattier R."/>
            <person name="Teixeira M."/>
            <person name="Grandjean F."/>
            <person name="Rigaud T."/>
            <person name="Cordaux R."/>
        </authorList>
    </citation>
    <scope>NUCLEOTIDE SEQUENCE [LARGE SCALE GENOMIC DNA]</scope>
    <source>
        <strain evidence="2">T1</strain>
        <tissue evidence="2">Spores</tissue>
    </source>
</reference>
<evidence type="ECO:0000313" key="3">
    <source>
        <dbReference type="Proteomes" id="UP001516464"/>
    </source>
</evidence>
<keyword evidence="1" id="KW-1133">Transmembrane helix</keyword>
<accession>A0ABQ7HX73</accession>
<name>A0ABQ7HX73_9MICR</name>
<organism evidence="2 3">
    <name type="scientific">Astathelohania contejeani</name>
    <dbReference type="NCBI Taxonomy" id="164912"/>
    <lineage>
        <taxon>Eukaryota</taxon>
        <taxon>Fungi</taxon>
        <taxon>Fungi incertae sedis</taxon>
        <taxon>Microsporidia</taxon>
        <taxon>Astathelohaniidae</taxon>
        <taxon>Astathelohania</taxon>
    </lineage>
</organism>
<keyword evidence="3" id="KW-1185">Reference proteome</keyword>
<protein>
    <submittedName>
        <fullName evidence="2">Uncharacterized protein</fullName>
    </submittedName>
</protein>
<feature type="transmembrane region" description="Helical" evidence="1">
    <location>
        <begin position="73"/>
        <end position="95"/>
    </location>
</feature>
<comment type="caution">
    <text evidence="2">The sequence shown here is derived from an EMBL/GenBank/DDBJ whole genome shotgun (WGS) entry which is preliminary data.</text>
</comment>
<dbReference type="EMBL" id="SBIQ01000182">
    <property type="protein sequence ID" value="KAF7682777.1"/>
    <property type="molecule type" value="Genomic_DNA"/>
</dbReference>